<dbReference type="EMBL" id="JAIQCV010000008">
    <property type="protein sequence ID" value="KAH1072399.1"/>
    <property type="molecule type" value="Genomic_DNA"/>
</dbReference>
<comment type="caution">
    <text evidence="2">The sequence shown here is derived from an EMBL/GenBank/DDBJ whole genome shotgun (WGS) entry which is preliminary data.</text>
</comment>
<keyword evidence="1" id="KW-0175">Coiled coil</keyword>
<protein>
    <submittedName>
        <fullName evidence="2">Uncharacterized protein</fullName>
    </submittedName>
</protein>
<evidence type="ECO:0000313" key="2">
    <source>
        <dbReference type="EMBL" id="KAH1072399.1"/>
    </source>
</evidence>
<accession>A0A9D3V534</accession>
<organism evidence="2 3">
    <name type="scientific">Gossypium stocksii</name>
    <dbReference type="NCBI Taxonomy" id="47602"/>
    <lineage>
        <taxon>Eukaryota</taxon>
        <taxon>Viridiplantae</taxon>
        <taxon>Streptophyta</taxon>
        <taxon>Embryophyta</taxon>
        <taxon>Tracheophyta</taxon>
        <taxon>Spermatophyta</taxon>
        <taxon>Magnoliopsida</taxon>
        <taxon>eudicotyledons</taxon>
        <taxon>Gunneridae</taxon>
        <taxon>Pentapetalae</taxon>
        <taxon>rosids</taxon>
        <taxon>malvids</taxon>
        <taxon>Malvales</taxon>
        <taxon>Malvaceae</taxon>
        <taxon>Malvoideae</taxon>
        <taxon>Gossypium</taxon>
    </lineage>
</organism>
<sequence length="157" mass="18407">MTSQNSEIFKKMMLSGELLSWSPMKFCTDVGILIESYYLEFGELLDLHLCSCQGSIDQDLPHQNSGCVLVTTPEYMEWWSRRVNDNILVPSLEGKIERLESALQNCELRIEHLEARERHWKEELHHFQDQVRNRDYLMGEAIAQIREVVDHLQTLTV</sequence>
<keyword evidence="3" id="KW-1185">Reference proteome</keyword>
<gene>
    <name evidence="2" type="ORF">J1N35_024727</name>
</gene>
<dbReference type="AlphaFoldDB" id="A0A9D3V534"/>
<reference evidence="2 3" key="1">
    <citation type="journal article" date="2021" name="Plant Biotechnol. J.">
        <title>Multi-omics assisted identification of the key and species-specific regulatory components of drought-tolerant mechanisms in Gossypium stocksii.</title>
        <authorList>
            <person name="Yu D."/>
            <person name="Ke L."/>
            <person name="Zhang D."/>
            <person name="Wu Y."/>
            <person name="Sun Y."/>
            <person name="Mei J."/>
            <person name="Sun J."/>
            <person name="Sun Y."/>
        </authorList>
    </citation>
    <scope>NUCLEOTIDE SEQUENCE [LARGE SCALE GENOMIC DNA]</scope>
    <source>
        <strain evidence="3">cv. E1</strain>
        <tissue evidence="2">Leaf</tissue>
    </source>
</reference>
<name>A0A9D3V534_9ROSI</name>
<evidence type="ECO:0000313" key="3">
    <source>
        <dbReference type="Proteomes" id="UP000828251"/>
    </source>
</evidence>
<dbReference type="Proteomes" id="UP000828251">
    <property type="component" value="Unassembled WGS sequence"/>
</dbReference>
<dbReference type="OrthoDB" id="1000478at2759"/>
<evidence type="ECO:0000256" key="1">
    <source>
        <dbReference type="SAM" id="Coils"/>
    </source>
</evidence>
<proteinExistence type="predicted"/>
<feature type="coiled-coil region" evidence="1">
    <location>
        <begin position="89"/>
        <end position="130"/>
    </location>
</feature>